<organism evidence="3 4">
    <name type="scientific">Streptomyces spinosisporus</name>
    <dbReference type="NCBI Taxonomy" id="2927582"/>
    <lineage>
        <taxon>Bacteria</taxon>
        <taxon>Bacillati</taxon>
        <taxon>Actinomycetota</taxon>
        <taxon>Actinomycetes</taxon>
        <taxon>Kitasatosporales</taxon>
        <taxon>Streptomycetaceae</taxon>
        <taxon>Streptomyces</taxon>
    </lineage>
</organism>
<comment type="caution">
    <text evidence="3">The sequence shown here is derived from an EMBL/GenBank/DDBJ whole genome shotgun (WGS) entry which is preliminary data.</text>
</comment>
<evidence type="ECO:0000313" key="4">
    <source>
        <dbReference type="Proteomes" id="UP001165270"/>
    </source>
</evidence>
<evidence type="ECO:0000313" key="3">
    <source>
        <dbReference type="EMBL" id="MCI3245592.1"/>
    </source>
</evidence>
<dbReference type="Gene3D" id="2.60.120.200">
    <property type="match status" value="1"/>
</dbReference>
<keyword evidence="2" id="KW-0472">Membrane</keyword>
<dbReference type="RefSeq" id="WP_016432464.1">
    <property type="nucleotide sequence ID" value="NZ_JALDAX010000022.1"/>
</dbReference>
<evidence type="ECO:0000256" key="1">
    <source>
        <dbReference type="SAM" id="MobiDB-lite"/>
    </source>
</evidence>
<accession>A0ABS9XXJ9</accession>
<protein>
    <submittedName>
        <fullName evidence="3">DUF1349 domain-containing protein</fullName>
    </submittedName>
</protein>
<keyword evidence="2" id="KW-1133">Transmembrane helix</keyword>
<feature type="transmembrane region" description="Helical" evidence="2">
    <location>
        <begin position="395"/>
        <end position="420"/>
    </location>
</feature>
<proteinExistence type="predicted"/>
<keyword evidence="2" id="KW-0812">Transmembrane</keyword>
<dbReference type="Proteomes" id="UP001165270">
    <property type="component" value="Unassembled WGS sequence"/>
</dbReference>
<dbReference type="EMBL" id="JALDAX010000022">
    <property type="protein sequence ID" value="MCI3245592.1"/>
    <property type="molecule type" value="Genomic_DNA"/>
</dbReference>
<gene>
    <name evidence="3" type="ORF">MQN93_38375</name>
</gene>
<evidence type="ECO:0000256" key="2">
    <source>
        <dbReference type="SAM" id="Phobius"/>
    </source>
</evidence>
<keyword evidence="4" id="KW-1185">Reference proteome</keyword>
<feature type="transmembrane region" description="Helical" evidence="2">
    <location>
        <begin position="302"/>
        <end position="322"/>
    </location>
</feature>
<name>A0ABS9XXJ9_9ACTN</name>
<feature type="region of interest" description="Disordered" evidence="1">
    <location>
        <begin position="245"/>
        <end position="282"/>
    </location>
</feature>
<sequence>MTTPTRTPYRSRLHPARAGFGRLLHAEWTKFRTVRAWPVVLGVAVVAVVLVCRLGASGSSTSGGGPVTLGPGGERVVDVFRFTHRPLTGDGSVTVRVTGLRSADGKGIEPWAKAGVIVKQNLDEGSRYAAVVATPAHGIRMQWNFTHDTAGSASDIATTPHWLRLTRSGQHLTGYESADGRTWSKIEDVRLPGLPRTVQVGLLAATPAHNNVHRAFSGTSETYGGGTVTATYDRLALRGDSTATAWKSTDVGGPGPNGPAPNGPAPQDAQPGRTDVSPSGTYTLTGRGDIAPALDGPDMVQMSFQGVFVGVLFMVALGTLFVTGEYKRGLIRTTFTATPARLKVLAAKTTVIAAVTFTTGLLATAVGFSLAQRVLRHNGFAPPEFPDLSLLENPALRAVVGSAALLSLVAVLALGVAAVLRNSAGTIATVVALVILPQILSFAFPLPAAQWLLRVTPAAAFAIQQGVTRYPQVKVNCLPESGCYPLSPWNGFAVLAAYAAAALLLAAWRLRRRDA</sequence>
<feature type="transmembrane region" description="Helical" evidence="2">
    <location>
        <begin position="36"/>
        <end position="56"/>
    </location>
</feature>
<feature type="transmembrane region" description="Helical" evidence="2">
    <location>
        <begin position="427"/>
        <end position="446"/>
    </location>
</feature>
<feature type="transmembrane region" description="Helical" evidence="2">
    <location>
        <begin position="489"/>
        <end position="508"/>
    </location>
</feature>
<feature type="transmembrane region" description="Helical" evidence="2">
    <location>
        <begin position="351"/>
        <end position="375"/>
    </location>
</feature>
<reference evidence="3" key="1">
    <citation type="submission" date="2022-03" db="EMBL/GenBank/DDBJ databases">
        <title>Streptomyces 7R015 and 7R016 isolated from Barleria lupulina in Thailand.</title>
        <authorList>
            <person name="Kanchanasin P."/>
            <person name="Phongsopitanun W."/>
            <person name="Tanasupawat S."/>
        </authorList>
    </citation>
    <scope>NUCLEOTIDE SEQUENCE</scope>
    <source>
        <strain evidence="3">7R016</strain>
    </source>
</reference>